<evidence type="ECO:0000256" key="1">
    <source>
        <dbReference type="SAM" id="Phobius"/>
    </source>
</evidence>
<dbReference type="Gene3D" id="2.60.40.10">
    <property type="entry name" value="Immunoglobulins"/>
    <property type="match status" value="1"/>
</dbReference>
<reference evidence="4" key="1">
    <citation type="submission" date="2017-09" db="EMBL/GenBank/DDBJ databases">
        <title>Depth-based differentiation of microbial function through sediment-hosted aquifers and enrichment of novel symbionts in the deep terrestrial subsurface.</title>
        <authorList>
            <person name="Probst A.J."/>
            <person name="Ladd B."/>
            <person name="Jarett J.K."/>
            <person name="Geller-Mcgrath D.E."/>
            <person name="Sieber C.M.K."/>
            <person name="Emerson J.B."/>
            <person name="Anantharaman K."/>
            <person name="Thomas B.C."/>
            <person name="Malmstrom R."/>
            <person name="Stieglmeier M."/>
            <person name="Klingl A."/>
            <person name="Woyke T."/>
            <person name="Ryan C.M."/>
            <person name="Banfield J.F."/>
        </authorList>
    </citation>
    <scope>NUCLEOTIDE SEQUENCE [LARGE SCALE GENOMIC DNA]</scope>
</reference>
<dbReference type="InterPro" id="IPR013783">
    <property type="entry name" value="Ig-like_fold"/>
</dbReference>
<dbReference type="EMBL" id="PEZZ01000027">
    <property type="protein sequence ID" value="PIS04986.1"/>
    <property type="molecule type" value="Genomic_DNA"/>
</dbReference>
<feature type="transmembrane region" description="Helical" evidence="1">
    <location>
        <begin position="411"/>
        <end position="432"/>
    </location>
</feature>
<keyword evidence="1" id="KW-0812">Transmembrane</keyword>
<gene>
    <name evidence="3" type="ORF">COT81_03410</name>
</gene>
<accession>A0A2H0W0Y4</accession>
<evidence type="ECO:0000313" key="3">
    <source>
        <dbReference type="EMBL" id="PIS04986.1"/>
    </source>
</evidence>
<feature type="domain" description="Bacterial Ig-like" evidence="2">
    <location>
        <begin position="313"/>
        <end position="379"/>
    </location>
</feature>
<proteinExistence type="predicted"/>
<dbReference type="Pfam" id="PF19077">
    <property type="entry name" value="Big_13"/>
    <property type="match status" value="1"/>
</dbReference>
<evidence type="ECO:0000259" key="2">
    <source>
        <dbReference type="Pfam" id="PF19077"/>
    </source>
</evidence>
<protein>
    <recommendedName>
        <fullName evidence="2">Bacterial Ig-like domain-containing protein</fullName>
    </recommendedName>
</protein>
<sequence length="441" mass="48814">MFVLCYNYGDIQLMVVTLTKSLLTRLQFYFRILIFILAMSVFLYFGIRSSIVNAHTESELYITTNSPQVKLEAGTIVFSANSSQPLSGFQFILSRDGKNIVSPASSPDSFSWLSEVDVTNLSPGGYLVNGVSLNDRGNSVAASQNKYVIQINEGQIKVLPGDDFFYTSQPVKDLADQLDDSLLFNNSVFSTSQPLVFLPLPAIPNDQVLFPPMILTMDSDGDSLPDDLENLLKTNVLKADSDEDGDSDFKELQNQSNPLGADNQVLPLSLNQTILALLSLRALELPQATGLETVNYKINRVTNFTREENNYIVFSGTGRPGEVLSFFVDSHTPILGFTQVGGAGNWNYYLPNILNDGEYNATVAVLDSAGKVMQKSEPQFFTIANGRYISISEYLATTFNPSTNNSLKLQMLYFAGAIIIVAAAIMMARWFFNRRQTSLWN</sequence>
<keyword evidence="1" id="KW-1133">Transmembrane helix</keyword>
<organism evidence="3 4">
    <name type="scientific">Candidatus Buchananbacteria bacterium CG10_big_fil_rev_8_21_14_0_10_42_9</name>
    <dbReference type="NCBI Taxonomy" id="1974526"/>
    <lineage>
        <taxon>Bacteria</taxon>
        <taxon>Candidatus Buchananiibacteriota</taxon>
    </lineage>
</organism>
<name>A0A2H0W0Y4_9BACT</name>
<feature type="transmembrane region" description="Helical" evidence="1">
    <location>
        <begin position="28"/>
        <end position="47"/>
    </location>
</feature>
<evidence type="ECO:0000313" key="4">
    <source>
        <dbReference type="Proteomes" id="UP000230935"/>
    </source>
</evidence>
<dbReference type="Proteomes" id="UP000230935">
    <property type="component" value="Unassembled WGS sequence"/>
</dbReference>
<dbReference type="InterPro" id="IPR044016">
    <property type="entry name" value="Big_13"/>
</dbReference>
<dbReference type="AlphaFoldDB" id="A0A2H0W0Y4"/>
<keyword evidence="1" id="KW-0472">Membrane</keyword>
<comment type="caution">
    <text evidence="3">The sequence shown here is derived from an EMBL/GenBank/DDBJ whole genome shotgun (WGS) entry which is preliminary data.</text>
</comment>